<dbReference type="Gene3D" id="2.60.40.10">
    <property type="entry name" value="Immunoglobulins"/>
    <property type="match status" value="1"/>
</dbReference>
<dbReference type="SMART" id="SM01217">
    <property type="entry name" value="Fn3_like"/>
    <property type="match status" value="1"/>
</dbReference>
<evidence type="ECO:0000256" key="3">
    <source>
        <dbReference type="ARBA" id="ARBA00023295"/>
    </source>
</evidence>
<keyword evidence="2" id="KW-0378">Hydrolase</keyword>
<organism evidence="6 7">
    <name type="scientific">Cocos nucifera</name>
    <name type="common">Coconut palm</name>
    <dbReference type="NCBI Taxonomy" id="13894"/>
    <lineage>
        <taxon>Eukaryota</taxon>
        <taxon>Viridiplantae</taxon>
        <taxon>Streptophyta</taxon>
        <taxon>Embryophyta</taxon>
        <taxon>Tracheophyta</taxon>
        <taxon>Spermatophyta</taxon>
        <taxon>Magnoliopsida</taxon>
        <taxon>Liliopsida</taxon>
        <taxon>Arecaceae</taxon>
        <taxon>Arecoideae</taxon>
        <taxon>Cocoseae</taxon>
        <taxon>Attaleinae</taxon>
        <taxon>Cocos</taxon>
    </lineage>
</organism>
<dbReference type="Gene3D" id="3.40.50.1700">
    <property type="entry name" value="Glycoside hydrolase family 3 C-terminal domain"/>
    <property type="match status" value="1"/>
</dbReference>
<feature type="signal peptide" evidence="4">
    <location>
        <begin position="1"/>
        <end position="33"/>
    </location>
</feature>
<dbReference type="Proteomes" id="UP000797356">
    <property type="component" value="Chromosome 7"/>
</dbReference>
<dbReference type="GO" id="GO:0031222">
    <property type="term" value="P:arabinan catabolic process"/>
    <property type="evidence" value="ECO:0007669"/>
    <property type="project" value="TreeGrafter"/>
</dbReference>
<dbReference type="InterPro" id="IPR044993">
    <property type="entry name" value="BXL"/>
</dbReference>
<dbReference type="InterPro" id="IPR013783">
    <property type="entry name" value="Ig-like_fold"/>
</dbReference>
<dbReference type="AlphaFoldDB" id="A0A8K0IH85"/>
<keyword evidence="3" id="KW-0326">Glycosidase</keyword>
<dbReference type="InterPro" id="IPR026891">
    <property type="entry name" value="Fn3-like"/>
</dbReference>
<evidence type="ECO:0000313" key="6">
    <source>
        <dbReference type="EMBL" id="KAG1355123.1"/>
    </source>
</evidence>
<dbReference type="PANTHER" id="PTHR42721:SF1">
    <property type="entry name" value="BETA-D-XYLOSIDASE 6-RELATED"/>
    <property type="match status" value="1"/>
</dbReference>
<dbReference type="GO" id="GO:0046556">
    <property type="term" value="F:alpha-L-arabinofuranosidase activity"/>
    <property type="evidence" value="ECO:0007669"/>
    <property type="project" value="TreeGrafter"/>
</dbReference>
<evidence type="ECO:0000256" key="1">
    <source>
        <dbReference type="ARBA" id="ARBA00022729"/>
    </source>
</evidence>
<dbReference type="Pfam" id="PF14310">
    <property type="entry name" value="Fn3-like"/>
    <property type="match status" value="1"/>
</dbReference>
<keyword evidence="1 4" id="KW-0732">Signal</keyword>
<dbReference type="InterPro" id="IPR017853">
    <property type="entry name" value="GH"/>
</dbReference>
<name>A0A8K0IH85_COCNU</name>
<dbReference type="SUPFAM" id="SSF51445">
    <property type="entry name" value="(Trans)glycosidases"/>
    <property type="match status" value="1"/>
</dbReference>
<dbReference type="InterPro" id="IPR002772">
    <property type="entry name" value="Glyco_hydro_3_C"/>
</dbReference>
<gene>
    <name evidence="6" type="ORF">COCNU_07G012350</name>
</gene>
<dbReference type="Pfam" id="PF01915">
    <property type="entry name" value="Glyco_hydro_3_C"/>
    <property type="match status" value="1"/>
</dbReference>
<dbReference type="Pfam" id="PF00933">
    <property type="entry name" value="Glyco_hydro_3"/>
    <property type="match status" value="1"/>
</dbReference>
<evidence type="ECO:0000256" key="2">
    <source>
        <dbReference type="ARBA" id="ARBA00022801"/>
    </source>
</evidence>
<reference evidence="6" key="1">
    <citation type="journal article" date="2017" name="Gigascience">
        <title>The genome draft of coconut (Cocos nucifera).</title>
        <authorList>
            <person name="Xiao Y."/>
            <person name="Xu P."/>
            <person name="Fan H."/>
            <person name="Baudouin L."/>
            <person name="Xia W."/>
            <person name="Bocs S."/>
            <person name="Xu J."/>
            <person name="Li Q."/>
            <person name="Guo A."/>
            <person name="Zhou L."/>
            <person name="Li J."/>
            <person name="Wu Y."/>
            <person name="Ma Z."/>
            <person name="Armero A."/>
            <person name="Issali A.E."/>
            <person name="Liu N."/>
            <person name="Peng M."/>
            <person name="Yang Y."/>
        </authorList>
    </citation>
    <scope>NUCLEOTIDE SEQUENCE</scope>
    <source>
        <tissue evidence="6">Spear leaf of Hainan Tall coconut</tissue>
    </source>
</reference>
<dbReference type="GO" id="GO:0045493">
    <property type="term" value="P:xylan catabolic process"/>
    <property type="evidence" value="ECO:0007669"/>
    <property type="project" value="InterPro"/>
</dbReference>
<dbReference type="OrthoDB" id="47059at2759"/>
<keyword evidence="7" id="KW-1185">Reference proteome</keyword>
<evidence type="ECO:0000256" key="4">
    <source>
        <dbReference type="SAM" id="SignalP"/>
    </source>
</evidence>
<dbReference type="GO" id="GO:0009044">
    <property type="term" value="F:xylan 1,4-beta-xylosidase activity"/>
    <property type="evidence" value="ECO:0007669"/>
    <property type="project" value="InterPro"/>
</dbReference>
<dbReference type="Gene3D" id="3.20.20.300">
    <property type="entry name" value="Glycoside hydrolase, family 3, N-terminal domain"/>
    <property type="match status" value="1"/>
</dbReference>
<feature type="domain" description="Fibronectin type III-like" evidence="5">
    <location>
        <begin position="698"/>
        <end position="768"/>
    </location>
</feature>
<comment type="caution">
    <text evidence="6">The sequence shown here is derived from an EMBL/GenBank/DDBJ whole genome shotgun (WGS) entry which is preliminary data.</text>
</comment>
<dbReference type="SUPFAM" id="SSF52279">
    <property type="entry name" value="Beta-D-glucan exohydrolase, C-terminal domain"/>
    <property type="match status" value="1"/>
</dbReference>
<sequence>MAPLSKHRHSQPLGCLHLLILPLLLSLCHPIIAAAADRRHYPCERPYNSYPFCNASLPVAVRARSLVSLLTLDEKIQQLSNTAASVTRLGLPPYQWWSESLHGLAPNGPGVFFNGTVRSATAFPQVILSAAAFNRTLWCAMAKAIAIEARAMYNVGQAGLTFWAPNINIFRDPRWGRGQETPGEDPMLTSAYAIEYVKGFQGEHDGDVEDRIGESSILDGSGKMMVSACCKHYTAYDLDHWHNFTRYTFNAVVTKQDMEDTFQPPFQSCIQEGHASCLMCSYNQVNGVPACARGDLLQKARKQWGFEGYITSDCDAVAIIYENQSYTNSPEASIADVLKAGLWTDLLLSLGRNGYQLWNLRLGLFDGNPANHRFGQLGPNNICTNEHRELALEAARQGIVLLKNDQNFLPLGKNKVSSLSIIGPAGNDTNILGGDYTGVPCRPTSLFEGLQAYIPRTSFAAGCIDVPCNSTDGFKAAVAVAREADVVVMVAGLNLTEENEDRDRVSLLLPGEQMDLVNAIAKVSRKPLVLVLMGGGPVDISFAKNNPRIGSILWIGYPGEVGGQAVAEALFGEFNPGGRLPVTWYPESFTKVPMNDMHMRADPSRGYPGRTHRFYTGEVVYRFGYGLSYSSYSYKFLSVPEKLSVPSSSTEAYIRKEPPYARKDGLDYLHIDEISSCEALRFYAQISVINGGNMDGSHAVLLFSRSRANIKGSPQKQLIGFERVHTTAGEATEARITVDPCKHLSTVNEEGRRVLVLGAHVLMVEDLEYELVIEV</sequence>
<dbReference type="EMBL" id="CM017878">
    <property type="protein sequence ID" value="KAG1355123.1"/>
    <property type="molecule type" value="Genomic_DNA"/>
</dbReference>
<evidence type="ECO:0000259" key="5">
    <source>
        <dbReference type="SMART" id="SM01217"/>
    </source>
</evidence>
<protein>
    <submittedName>
        <fullName evidence="6">Beta-xylosidase/alpha-L-arabinofuranosidase 2</fullName>
    </submittedName>
</protein>
<accession>A0A8K0IH85</accession>
<dbReference type="InterPro" id="IPR001764">
    <property type="entry name" value="Glyco_hydro_3_N"/>
</dbReference>
<reference evidence="6" key="2">
    <citation type="submission" date="2019-07" db="EMBL/GenBank/DDBJ databases">
        <authorList>
            <person name="Yang Y."/>
            <person name="Bocs S."/>
            <person name="Baudouin L."/>
        </authorList>
    </citation>
    <scope>NUCLEOTIDE SEQUENCE</scope>
    <source>
        <tissue evidence="6">Spear leaf of Hainan Tall coconut</tissue>
    </source>
</reference>
<dbReference type="FunFam" id="3.40.50.1700:FF:000001">
    <property type="entry name" value="probable beta-D-xylosidase 2"/>
    <property type="match status" value="1"/>
</dbReference>
<dbReference type="InterPro" id="IPR036962">
    <property type="entry name" value="Glyco_hydro_3_N_sf"/>
</dbReference>
<dbReference type="InterPro" id="IPR036881">
    <property type="entry name" value="Glyco_hydro_3_C_sf"/>
</dbReference>
<evidence type="ECO:0000313" key="7">
    <source>
        <dbReference type="Proteomes" id="UP000797356"/>
    </source>
</evidence>
<dbReference type="PANTHER" id="PTHR42721">
    <property type="entry name" value="SUGAR HYDROLASE-RELATED"/>
    <property type="match status" value="1"/>
</dbReference>
<feature type="chain" id="PRO_5035463887" evidence="4">
    <location>
        <begin position="34"/>
        <end position="775"/>
    </location>
</feature>
<proteinExistence type="predicted"/>